<evidence type="ECO:0000256" key="1">
    <source>
        <dbReference type="SAM" id="Phobius"/>
    </source>
</evidence>
<dbReference type="AlphaFoldDB" id="A0A414Q0P9"/>
<comment type="caution">
    <text evidence="3">The sequence shown here is derived from an EMBL/GenBank/DDBJ whole genome shotgun (WGS) entry which is preliminary data.</text>
</comment>
<gene>
    <name evidence="3" type="ORF">DW663_02570</name>
</gene>
<keyword evidence="1" id="KW-1133">Transmembrane helix</keyword>
<protein>
    <submittedName>
        <fullName evidence="3">PASTA domain-containing protein</fullName>
    </submittedName>
</protein>
<dbReference type="PROSITE" id="PS51178">
    <property type="entry name" value="PASTA"/>
    <property type="match status" value="3"/>
</dbReference>
<dbReference type="EMBL" id="QRHL01000002">
    <property type="protein sequence ID" value="RHF74369.1"/>
    <property type="molecule type" value="Genomic_DNA"/>
</dbReference>
<keyword evidence="1" id="KW-0472">Membrane</keyword>
<accession>A0A414Q0P9</accession>
<evidence type="ECO:0000259" key="2">
    <source>
        <dbReference type="PROSITE" id="PS51178"/>
    </source>
</evidence>
<organism evidence="3 4">
    <name type="scientific">Fusobacterium mortiferum</name>
    <dbReference type="NCBI Taxonomy" id="850"/>
    <lineage>
        <taxon>Bacteria</taxon>
        <taxon>Fusobacteriati</taxon>
        <taxon>Fusobacteriota</taxon>
        <taxon>Fusobacteriia</taxon>
        <taxon>Fusobacteriales</taxon>
        <taxon>Fusobacteriaceae</taxon>
        <taxon>Fusobacterium</taxon>
    </lineage>
</organism>
<reference evidence="3 4" key="1">
    <citation type="submission" date="2018-08" db="EMBL/GenBank/DDBJ databases">
        <title>A genome reference for cultivated species of the human gut microbiota.</title>
        <authorList>
            <person name="Zou Y."/>
            <person name="Xue W."/>
            <person name="Luo G."/>
        </authorList>
    </citation>
    <scope>NUCLEOTIDE SEQUENCE [LARGE SCALE GENOMIC DNA]</scope>
    <source>
        <strain evidence="3 4">AM25-1</strain>
    </source>
</reference>
<keyword evidence="1" id="KW-0812">Transmembrane</keyword>
<dbReference type="RefSeq" id="WP_118234024.1">
    <property type="nucleotide sequence ID" value="NZ_QRHL01000002.1"/>
</dbReference>
<feature type="domain" description="PASTA" evidence="2">
    <location>
        <begin position="100"/>
        <end position="166"/>
    </location>
</feature>
<feature type="transmembrane region" description="Helical" evidence="1">
    <location>
        <begin position="6"/>
        <end position="27"/>
    </location>
</feature>
<feature type="domain" description="PASTA" evidence="2">
    <location>
        <begin position="169"/>
        <end position="236"/>
    </location>
</feature>
<dbReference type="SMART" id="SM00740">
    <property type="entry name" value="PASTA"/>
    <property type="match status" value="3"/>
</dbReference>
<evidence type="ECO:0000313" key="4">
    <source>
        <dbReference type="Proteomes" id="UP000284676"/>
    </source>
</evidence>
<evidence type="ECO:0000313" key="3">
    <source>
        <dbReference type="EMBL" id="RHF74369.1"/>
    </source>
</evidence>
<name>A0A414Q0P9_FUSMR</name>
<dbReference type="Pfam" id="PF03793">
    <property type="entry name" value="PASTA"/>
    <property type="match status" value="3"/>
</dbReference>
<dbReference type="CDD" id="cd06577">
    <property type="entry name" value="PASTA_pknB"/>
    <property type="match status" value="3"/>
</dbReference>
<sequence length="236" mass="26032">MNKKTVFISLAGLLGIIFIMFFSLKIFQIVYFNEKYYKVPNLKSYTVKEVTEALKNSELSIKEAGEEFSDLPIGEIFLQEPEANSVVKKGRTIKVWVSKGKALVQVPNLVGMNYLDAKVIAEQKGLIIDKVITVKAQGEYNEVLATDPNTNTLMTRGEKISFLVNGAEQVVEVKMPDIIGISFDNALEILTKNSLIVGNVEFTSIPEVQKNVIIKSSVKSGEKIPAGSAVDLTINN</sequence>
<proteinExistence type="predicted"/>
<dbReference type="Proteomes" id="UP000284676">
    <property type="component" value="Unassembled WGS sequence"/>
</dbReference>
<dbReference type="InterPro" id="IPR005543">
    <property type="entry name" value="PASTA_dom"/>
</dbReference>
<dbReference type="Gene3D" id="3.30.10.20">
    <property type="match status" value="3"/>
</dbReference>
<feature type="domain" description="PASTA" evidence="2">
    <location>
        <begin position="33"/>
        <end position="99"/>
    </location>
</feature>